<dbReference type="GO" id="GO:0009372">
    <property type="term" value="P:quorum sensing"/>
    <property type="evidence" value="ECO:0007669"/>
    <property type="project" value="UniProtKB-UniRule"/>
</dbReference>
<dbReference type="PROSITE" id="PS00949">
    <property type="entry name" value="AUTOINDUCER_SYNTH_1"/>
    <property type="match status" value="1"/>
</dbReference>
<sequence length="194" mass="21316">MQHQLSIYGSQDINHQDALGMHRLRHEVFAQRLGWDVQSCDGLERDRFDDVEDVAYVLAKSANGVVEGCWRLLPTTGPNMLRDTFPELLHGQTAPCADDCWEMSRFAVSSSPSLTANGTFGPLSKALMTQSAYFAAENGIKRYVTVTTPILERMLKRQGLNIHRIGPPIKVGVAAAVACFIEVDNITLSAVGVL</sequence>
<evidence type="ECO:0000256" key="2">
    <source>
        <dbReference type="ARBA" id="ARBA00022654"/>
    </source>
</evidence>
<dbReference type="SUPFAM" id="SSF55729">
    <property type="entry name" value="Acyl-CoA N-acyltransferases (Nat)"/>
    <property type="match status" value="1"/>
</dbReference>
<dbReference type="PANTHER" id="PTHR39322">
    <property type="entry name" value="ACYL-HOMOSERINE-LACTONE SYNTHASE"/>
    <property type="match status" value="1"/>
</dbReference>
<dbReference type="InterPro" id="IPR001690">
    <property type="entry name" value="Autoind_synthase"/>
</dbReference>
<comment type="catalytic activity">
    <reaction evidence="6 8">
        <text>a fatty acyl-[ACP] + S-adenosyl-L-methionine = an N-acyl-L-homoserine lactone + S-methyl-5'-thioadenosine + holo-[ACP] + H(+)</text>
        <dbReference type="Rhea" id="RHEA:10096"/>
        <dbReference type="Rhea" id="RHEA-COMP:9685"/>
        <dbReference type="Rhea" id="RHEA-COMP:14125"/>
        <dbReference type="ChEBI" id="CHEBI:15378"/>
        <dbReference type="ChEBI" id="CHEBI:17509"/>
        <dbReference type="ChEBI" id="CHEBI:55474"/>
        <dbReference type="ChEBI" id="CHEBI:59789"/>
        <dbReference type="ChEBI" id="CHEBI:64479"/>
        <dbReference type="ChEBI" id="CHEBI:138651"/>
        <dbReference type="EC" id="2.3.1.184"/>
    </reaction>
</comment>
<dbReference type="Gene3D" id="3.40.630.30">
    <property type="match status" value="1"/>
</dbReference>
<dbReference type="EMBL" id="CP036282">
    <property type="protein sequence ID" value="QDL55779.1"/>
    <property type="molecule type" value="Genomic_DNA"/>
</dbReference>
<evidence type="ECO:0000256" key="5">
    <source>
        <dbReference type="ARBA" id="ARBA00022929"/>
    </source>
</evidence>
<comment type="similarity">
    <text evidence="7 8">Belongs to the autoinducer synthase family.</text>
</comment>
<accession>A0A515ESY3</accession>
<keyword evidence="4 8" id="KW-0949">S-adenosyl-L-methionine</keyword>
<dbReference type="AlphaFoldDB" id="A0A515ESY3"/>
<organism evidence="9 10">
    <name type="scientific">Rhodoferax aquaticus</name>
    <dbReference type="NCBI Taxonomy" id="2527691"/>
    <lineage>
        <taxon>Bacteria</taxon>
        <taxon>Pseudomonadati</taxon>
        <taxon>Pseudomonadota</taxon>
        <taxon>Betaproteobacteria</taxon>
        <taxon>Burkholderiales</taxon>
        <taxon>Comamonadaceae</taxon>
        <taxon>Rhodoferax</taxon>
    </lineage>
</organism>
<dbReference type="InterPro" id="IPR018311">
    <property type="entry name" value="Autoind_synth_CS"/>
</dbReference>
<dbReference type="PROSITE" id="PS51187">
    <property type="entry name" value="AUTOINDUCER_SYNTH_2"/>
    <property type="match status" value="1"/>
</dbReference>
<dbReference type="PANTHER" id="PTHR39322:SF1">
    <property type="entry name" value="ISOVALERYL-HOMOSERINE LACTONE SYNTHASE"/>
    <property type="match status" value="1"/>
</dbReference>
<evidence type="ECO:0000313" key="9">
    <source>
        <dbReference type="EMBL" id="QDL55779.1"/>
    </source>
</evidence>
<dbReference type="EC" id="2.3.1.184" evidence="1 8"/>
<keyword evidence="2 7" id="KW-0673">Quorum sensing</keyword>
<reference evidence="10" key="2">
    <citation type="journal article" date="2020" name="Int. J. Syst. Evol. Microbiol.">
        <title>Genomic insights into a novel species Rhodoferax aquaticus sp. nov., isolated from freshwater.</title>
        <authorList>
            <person name="Li T."/>
            <person name="Zhuo Y."/>
            <person name="Jin C.Z."/>
            <person name="Wu X."/>
            <person name="Ko S.R."/>
            <person name="Jin F.J."/>
            <person name="Ahn C.Y."/>
            <person name="Oh H.M."/>
            <person name="Lee H.G."/>
            <person name="Jin L."/>
        </authorList>
    </citation>
    <scope>NUCLEOTIDE SEQUENCE [LARGE SCALE GENOMIC DNA]</scope>
    <source>
        <strain evidence="10">Gr-4</strain>
    </source>
</reference>
<evidence type="ECO:0000256" key="3">
    <source>
        <dbReference type="ARBA" id="ARBA00022679"/>
    </source>
</evidence>
<evidence type="ECO:0000256" key="1">
    <source>
        <dbReference type="ARBA" id="ARBA00012340"/>
    </source>
</evidence>
<keyword evidence="10" id="KW-1185">Reference proteome</keyword>
<dbReference type="PRINTS" id="PR01549">
    <property type="entry name" value="AUTOINDCRSYN"/>
</dbReference>
<keyword evidence="5 7" id="KW-0071">Autoinducer synthesis</keyword>
<dbReference type="Pfam" id="PF00765">
    <property type="entry name" value="Autoind_synth"/>
    <property type="match status" value="1"/>
</dbReference>
<dbReference type="KEGG" id="rhg:EXZ61_17250"/>
<evidence type="ECO:0000256" key="8">
    <source>
        <dbReference type="RuleBase" id="RU361135"/>
    </source>
</evidence>
<gene>
    <name evidence="9" type="ORF">EXZ61_17250</name>
</gene>
<reference evidence="10" key="1">
    <citation type="submission" date="2019-02" db="EMBL/GenBank/DDBJ databases">
        <title>Complete genome sequence of Rhodoferax sp. Gr-4.</title>
        <authorList>
            <person name="Jin L."/>
        </authorList>
    </citation>
    <scope>NUCLEOTIDE SEQUENCE [LARGE SCALE GENOMIC DNA]</scope>
    <source>
        <strain evidence="10">Gr-4</strain>
    </source>
</reference>
<evidence type="ECO:0000256" key="6">
    <source>
        <dbReference type="ARBA" id="ARBA00048576"/>
    </source>
</evidence>
<dbReference type="Proteomes" id="UP000317365">
    <property type="component" value="Chromosome"/>
</dbReference>
<evidence type="ECO:0000256" key="7">
    <source>
        <dbReference type="PROSITE-ProRule" id="PRU00533"/>
    </source>
</evidence>
<evidence type="ECO:0000256" key="4">
    <source>
        <dbReference type="ARBA" id="ARBA00022691"/>
    </source>
</evidence>
<dbReference type="GO" id="GO:0007165">
    <property type="term" value="P:signal transduction"/>
    <property type="evidence" value="ECO:0007669"/>
    <property type="project" value="TreeGrafter"/>
</dbReference>
<keyword evidence="3 8" id="KW-0808">Transferase</keyword>
<protein>
    <recommendedName>
        <fullName evidence="1 8">Acyl-homoserine-lactone synthase</fullName>
        <ecNumber evidence="1 8">2.3.1.184</ecNumber>
    </recommendedName>
    <alternativeName>
        <fullName evidence="8">Autoinducer synthesis protein</fullName>
    </alternativeName>
</protein>
<proteinExistence type="inferred from homology"/>
<name>A0A515ESY3_9BURK</name>
<evidence type="ECO:0000313" key="10">
    <source>
        <dbReference type="Proteomes" id="UP000317365"/>
    </source>
</evidence>
<dbReference type="GO" id="GO:0061579">
    <property type="term" value="F:N-acyl homoserine lactone synthase activity"/>
    <property type="evidence" value="ECO:0007669"/>
    <property type="project" value="UniProtKB-UniRule"/>
</dbReference>
<dbReference type="RefSeq" id="WP_142812931.1">
    <property type="nucleotide sequence ID" value="NZ_CP036282.1"/>
</dbReference>
<dbReference type="InterPro" id="IPR016181">
    <property type="entry name" value="Acyl_CoA_acyltransferase"/>
</dbReference>